<feature type="non-terminal residue" evidence="1">
    <location>
        <position position="51"/>
    </location>
</feature>
<dbReference type="Proteomes" id="UP000646548">
    <property type="component" value="Unassembled WGS sequence"/>
</dbReference>
<dbReference type="AlphaFoldDB" id="A0A834BUZ2"/>
<dbReference type="EMBL" id="WKFB01000527">
    <property type="protein sequence ID" value="KAF6720427.1"/>
    <property type="molecule type" value="Genomic_DNA"/>
</dbReference>
<evidence type="ECO:0000313" key="2">
    <source>
        <dbReference type="Proteomes" id="UP000646548"/>
    </source>
</evidence>
<sequence length="51" mass="5589">MDNFSLSETQSRIDIDEISALRSPSRILSSPTMTNPGRKPSANCDVCGRSF</sequence>
<comment type="caution">
    <text evidence="1">The sequence shown here is derived from an EMBL/GenBank/DDBJ whole genome shotgun (WGS) entry which is preliminary data.</text>
</comment>
<organism evidence="1 2">
    <name type="scientific">Oryzias melastigma</name>
    <name type="common">Marine medaka</name>
    <dbReference type="NCBI Taxonomy" id="30732"/>
    <lineage>
        <taxon>Eukaryota</taxon>
        <taxon>Metazoa</taxon>
        <taxon>Chordata</taxon>
        <taxon>Craniata</taxon>
        <taxon>Vertebrata</taxon>
        <taxon>Euteleostomi</taxon>
        <taxon>Actinopterygii</taxon>
        <taxon>Neopterygii</taxon>
        <taxon>Teleostei</taxon>
        <taxon>Neoteleostei</taxon>
        <taxon>Acanthomorphata</taxon>
        <taxon>Ovalentaria</taxon>
        <taxon>Atherinomorphae</taxon>
        <taxon>Beloniformes</taxon>
        <taxon>Adrianichthyidae</taxon>
        <taxon>Oryziinae</taxon>
        <taxon>Oryzias</taxon>
    </lineage>
</organism>
<accession>A0A834BUZ2</accession>
<name>A0A834BUZ2_ORYME</name>
<protein>
    <submittedName>
        <fullName evidence="1">Uncharacterized protein</fullName>
    </submittedName>
</protein>
<reference evidence="1" key="1">
    <citation type="journal article" name="BMC Genomics">
        <title>Long-read sequencing and de novo genome assembly of marine medaka (Oryzias melastigma).</title>
        <authorList>
            <person name="Liang P."/>
            <person name="Saqib H.S.A."/>
            <person name="Ni X."/>
            <person name="Shen Y."/>
        </authorList>
    </citation>
    <scope>NUCLEOTIDE SEQUENCE</scope>
    <source>
        <strain evidence="1">Bigg-433</strain>
    </source>
</reference>
<evidence type="ECO:0000313" key="1">
    <source>
        <dbReference type="EMBL" id="KAF6720427.1"/>
    </source>
</evidence>
<proteinExistence type="predicted"/>
<gene>
    <name evidence="1" type="ORF">FQA47_002908</name>
</gene>